<keyword evidence="2" id="KW-1185">Reference proteome</keyword>
<reference evidence="2" key="1">
    <citation type="submission" date="2016-10" db="EMBL/GenBank/DDBJ databases">
        <authorList>
            <person name="Varghese N."/>
            <person name="Submissions S."/>
        </authorList>
    </citation>
    <scope>NUCLEOTIDE SEQUENCE [LARGE SCALE GENOMIC DNA]</scope>
    <source>
        <strain evidence="2">OR362-8,ATCC BAA-1266,JCM 13504</strain>
    </source>
</reference>
<dbReference type="AlphaFoldDB" id="A0A1I5T8G1"/>
<gene>
    <name evidence="1" type="ORF">SAMN04515668_0363</name>
</gene>
<proteinExistence type="predicted"/>
<evidence type="ECO:0000313" key="1">
    <source>
        <dbReference type="EMBL" id="SFP79332.1"/>
    </source>
</evidence>
<dbReference type="Proteomes" id="UP000199029">
    <property type="component" value="Unassembled WGS sequence"/>
</dbReference>
<dbReference type="STRING" id="1227077.SAMN04515668_0363"/>
<dbReference type="EMBL" id="FOXS01000001">
    <property type="protein sequence ID" value="SFP79332.1"/>
    <property type="molecule type" value="Genomic_DNA"/>
</dbReference>
<sequence length="119" mass="13061">MKPDTTALLAAVEPIAAYVNRTPSPNKHADRCAALVDAVADYVEDVEQAEEARAAQPDWEALAYRMIQYVQPTPFTPLMQRNWAFLTGPCAEARAALPLAQRMALASITSHHLGRPAYL</sequence>
<dbReference type="RefSeq" id="WP_092668368.1">
    <property type="nucleotide sequence ID" value="NZ_FOXS01000001.1"/>
</dbReference>
<name>A0A1I5T8G1_HYMAR</name>
<evidence type="ECO:0000313" key="2">
    <source>
        <dbReference type="Proteomes" id="UP000199029"/>
    </source>
</evidence>
<accession>A0A1I5T8G1</accession>
<protein>
    <submittedName>
        <fullName evidence="1">Uncharacterized protein</fullName>
    </submittedName>
</protein>
<organism evidence="1 2">
    <name type="scientific">Hymenobacter arizonensis</name>
    <name type="common">Siccationidurans arizonensis</name>
    <dbReference type="NCBI Taxonomy" id="1227077"/>
    <lineage>
        <taxon>Bacteria</taxon>
        <taxon>Pseudomonadati</taxon>
        <taxon>Bacteroidota</taxon>
        <taxon>Cytophagia</taxon>
        <taxon>Cytophagales</taxon>
        <taxon>Hymenobacteraceae</taxon>
        <taxon>Hymenobacter</taxon>
    </lineage>
</organism>